<protein>
    <submittedName>
        <fullName evidence="5">Uncharacterized protein</fullName>
    </submittedName>
</protein>
<reference evidence="5 6" key="1">
    <citation type="submission" date="2023-02" db="EMBL/GenBank/DDBJ databases">
        <title>LHISI_Scaffold_Assembly.</title>
        <authorList>
            <person name="Stuart O.P."/>
            <person name="Cleave R."/>
            <person name="Magrath M.J.L."/>
            <person name="Mikheyev A.S."/>
        </authorList>
    </citation>
    <scope>NUCLEOTIDE SEQUENCE [LARGE SCALE GENOMIC DNA]</scope>
    <source>
        <strain evidence="5">Daus_M_001</strain>
        <tissue evidence="5">Leg muscle</tissue>
    </source>
</reference>
<keyword evidence="2" id="KW-0804">Transcription</keyword>
<organism evidence="5 6">
    <name type="scientific">Dryococelus australis</name>
    <dbReference type="NCBI Taxonomy" id="614101"/>
    <lineage>
        <taxon>Eukaryota</taxon>
        <taxon>Metazoa</taxon>
        <taxon>Ecdysozoa</taxon>
        <taxon>Arthropoda</taxon>
        <taxon>Hexapoda</taxon>
        <taxon>Insecta</taxon>
        <taxon>Pterygota</taxon>
        <taxon>Neoptera</taxon>
        <taxon>Polyneoptera</taxon>
        <taxon>Phasmatodea</taxon>
        <taxon>Verophasmatodea</taxon>
        <taxon>Anareolatae</taxon>
        <taxon>Phasmatidae</taxon>
        <taxon>Eurycanthinae</taxon>
        <taxon>Dryococelus</taxon>
    </lineage>
</organism>
<dbReference type="Proteomes" id="UP001159363">
    <property type="component" value="Chromosome 2"/>
</dbReference>
<keyword evidence="1" id="KW-0805">Transcription regulation</keyword>
<keyword evidence="6" id="KW-1185">Reference proteome</keyword>
<feature type="region of interest" description="Disordered" evidence="4">
    <location>
        <begin position="375"/>
        <end position="427"/>
    </location>
</feature>
<comment type="caution">
    <text evidence="5">The sequence shown here is derived from an EMBL/GenBank/DDBJ whole genome shotgun (WGS) entry which is preliminary data.</text>
</comment>
<feature type="compositionally biased region" description="Low complexity" evidence="4">
    <location>
        <begin position="311"/>
        <end position="321"/>
    </location>
</feature>
<sequence length="427" mass="46690">MRVKPAEDAKIWERSRRESNPCGDCTGRVCGRVRQVIHCSGYLKVKQFSLDGAPYDSCYQNVGLVAVGHSLPPSAITEIKLHCNMFMFRASLDLKLIFLDARYVRRIPPSLAPFSIDALKTMLNRSRIFASVNRAGRCRWSASFLPFPPPLHSGPASYSSLPALVGFQNPDVQNRPNLSTPLHSEAMFLAVLLCHPLPPCSGDSNKQTRREILPLSYQENMRCEEVNLLIPNFLVRHVSLSHPSVAPFTVAMLAVRKPPLPLDALAATRLPIGSLSRHTCRSRSRNPLDSHTLNSQLGGPSQPEQSRLPDLKLSSRPSSNSRRLRKNFNSLKVGNARVAIGLSRRHAAACLCESPPAPQVMSPALAHSFARTTGAGKASDADQHALWGSAGMKGWGQTGDPRENPPTSGIVRRESHVQKSGSDLAGD</sequence>
<proteinExistence type="predicted"/>
<evidence type="ECO:0000256" key="4">
    <source>
        <dbReference type="SAM" id="MobiDB-lite"/>
    </source>
</evidence>
<name>A0ABQ9I4T8_9NEOP</name>
<feature type="region of interest" description="Disordered" evidence="4">
    <location>
        <begin position="276"/>
        <end position="328"/>
    </location>
</feature>
<dbReference type="PANTHER" id="PTHR23043">
    <property type="entry name" value="HYPOXIA-INDUCIBLE FACTOR 1 ALPHA"/>
    <property type="match status" value="1"/>
</dbReference>
<feature type="compositionally biased region" description="Polar residues" evidence="4">
    <location>
        <begin position="285"/>
        <end position="305"/>
    </location>
</feature>
<evidence type="ECO:0000313" key="5">
    <source>
        <dbReference type="EMBL" id="KAJ8891677.1"/>
    </source>
</evidence>
<keyword evidence="3" id="KW-0539">Nucleus</keyword>
<gene>
    <name evidence="5" type="ORF">PR048_004205</name>
</gene>
<evidence type="ECO:0000256" key="1">
    <source>
        <dbReference type="ARBA" id="ARBA00023015"/>
    </source>
</evidence>
<evidence type="ECO:0000313" key="6">
    <source>
        <dbReference type="Proteomes" id="UP001159363"/>
    </source>
</evidence>
<accession>A0ABQ9I4T8</accession>
<dbReference type="EMBL" id="JARBHB010000002">
    <property type="protein sequence ID" value="KAJ8891677.1"/>
    <property type="molecule type" value="Genomic_DNA"/>
</dbReference>
<evidence type="ECO:0000256" key="3">
    <source>
        <dbReference type="ARBA" id="ARBA00023242"/>
    </source>
</evidence>
<evidence type="ECO:0000256" key="2">
    <source>
        <dbReference type="ARBA" id="ARBA00023163"/>
    </source>
</evidence>
<dbReference type="PANTHER" id="PTHR23043:SF36">
    <property type="entry name" value="PROTEIN SINGLE-MINDED"/>
    <property type="match status" value="1"/>
</dbReference>